<evidence type="ECO:0000313" key="7">
    <source>
        <dbReference type="EMBL" id="KAE9403951.1"/>
    </source>
</evidence>
<accession>A0A6A4I0T3</accession>
<sequence length="173" mass="20277">FLFRLWLNELAAENLDLAGQIHIFNSFFYKKLNKKDLDEGYRSVQSWTSTVDIFDKKLIIVPINENMHWYLAIIYYPEYILVPPAQHGLPFDLNNNDHQYVYLTFLLVFILDSLGEEHPKVGTVLSKYLQAEAKDKKSVENPRQARYKNLTVPTQPNFCDCGIYLIHFAQVFV</sequence>
<reference evidence="7" key="1">
    <citation type="journal article" date="2019" name="Environ. Microbiol.">
        <title>Fungal ecological strategies reflected in gene transcription - a case study of two litter decomposers.</title>
        <authorList>
            <person name="Barbi F."/>
            <person name="Kohler A."/>
            <person name="Barry K."/>
            <person name="Baskaran P."/>
            <person name="Daum C."/>
            <person name="Fauchery L."/>
            <person name="Ihrmark K."/>
            <person name="Kuo A."/>
            <person name="LaButti K."/>
            <person name="Lipzen A."/>
            <person name="Morin E."/>
            <person name="Grigoriev I.V."/>
            <person name="Henrissat B."/>
            <person name="Lindahl B."/>
            <person name="Martin F."/>
        </authorList>
    </citation>
    <scope>NUCLEOTIDE SEQUENCE</scope>
    <source>
        <strain evidence="7">JB14</strain>
    </source>
</reference>
<evidence type="ECO:0000256" key="5">
    <source>
        <dbReference type="ARBA" id="ARBA00022801"/>
    </source>
</evidence>
<keyword evidence="3" id="KW-0645">Protease</keyword>
<feature type="domain" description="Ubiquitin-like protease family profile" evidence="6">
    <location>
        <begin position="1"/>
        <end position="172"/>
    </location>
</feature>
<feature type="non-terminal residue" evidence="7">
    <location>
        <position position="1"/>
    </location>
</feature>
<dbReference type="Gene3D" id="3.40.395.10">
    <property type="entry name" value="Adenoviral Proteinase, Chain A"/>
    <property type="match status" value="1"/>
</dbReference>
<dbReference type="InterPro" id="IPR051947">
    <property type="entry name" value="Sentrin-specific_protease"/>
</dbReference>
<evidence type="ECO:0000256" key="3">
    <source>
        <dbReference type="ARBA" id="ARBA00022670"/>
    </source>
</evidence>
<keyword evidence="4" id="KW-0833">Ubl conjugation pathway</keyword>
<evidence type="ECO:0000256" key="4">
    <source>
        <dbReference type="ARBA" id="ARBA00022786"/>
    </source>
</evidence>
<dbReference type="PROSITE" id="PS50600">
    <property type="entry name" value="ULP_PROTEASE"/>
    <property type="match status" value="1"/>
</dbReference>
<evidence type="ECO:0000259" key="6">
    <source>
        <dbReference type="PROSITE" id="PS50600"/>
    </source>
</evidence>
<name>A0A6A4I0T3_9AGAR</name>
<dbReference type="EMBL" id="ML769420">
    <property type="protein sequence ID" value="KAE9403951.1"/>
    <property type="molecule type" value="Genomic_DNA"/>
</dbReference>
<dbReference type="GO" id="GO:0006508">
    <property type="term" value="P:proteolysis"/>
    <property type="evidence" value="ECO:0007669"/>
    <property type="project" value="UniProtKB-KW"/>
</dbReference>
<comment type="similarity">
    <text evidence="1">Belongs to the peptidase C48 family.</text>
</comment>
<dbReference type="GO" id="GO:0070139">
    <property type="term" value="F:SUMO-specific endopeptidase activity"/>
    <property type="evidence" value="ECO:0007669"/>
    <property type="project" value="TreeGrafter"/>
</dbReference>
<gene>
    <name evidence="7" type="ORF">BT96DRAFT_766193</name>
</gene>
<dbReference type="InterPro" id="IPR003653">
    <property type="entry name" value="Peptidase_C48_C"/>
</dbReference>
<keyword evidence="5" id="KW-0378">Hydrolase</keyword>
<protein>
    <submittedName>
        <fullName evidence="7">Cysteine proteinase</fullName>
    </submittedName>
</protein>
<dbReference type="GO" id="GO:0005634">
    <property type="term" value="C:nucleus"/>
    <property type="evidence" value="ECO:0007669"/>
    <property type="project" value="TreeGrafter"/>
</dbReference>
<dbReference type="SUPFAM" id="SSF54001">
    <property type="entry name" value="Cysteine proteinases"/>
    <property type="match status" value="1"/>
</dbReference>
<dbReference type="AlphaFoldDB" id="A0A6A4I0T3"/>
<feature type="non-terminal residue" evidence="7">
    <location>
        <position position="173"/>
    </location>
</feature>
<dbReference type="Pfam" id="PF02902">
    <property type="entry name" value="Peptidase_C48"/>
    <property type="match status" value="1"/>
</dbReference>
<dbReference type="PANTHER" id="PTHR46896">
    <property type="entry name" value="SENTRIN-SPECIFIC PROTEASE"/>
    <property type="match status" value="1"/>
</dbReference>
<dbReference type="Proteomes" id="UP000799118">
    <property type="component" value="Unassembled WGS sequence"/>
</dbReference>
<dbReference type="OrthoDB" id="442460at2759"/>
<dbReference type="GO" id="GO:0005737">
    <property type="term" value="C:cytoplasm"/>
    <property type="evidence" value="ECO:0007669"/>
    <property type="project" value="TreeGrafter"/>
</dbReference>
<proteinExistence type="inferred from homology"/>
<dbReference type="PANTHER" id="PTHR46896:SF3">
    <property type="entry name" value="FI06413P-RELATED"/>
    <property type="match status" value="1"/>
</dbReference>
<dbReference type="GO" id="GO:0016926">
    <property type="term" value="P:protein desumoylation"/>
    <property type="evidence" value="ECO:0007669"/>
    <property type="project" value="TreeGrafter"/>
</dbReference>
<evidence type="ECO:0000256" key="2">
    <source>
        <dbReference type="ARBA" id="ARBA00022553"/>
    </source>
</evidence>
<keyword evidence="2" id="KW-0597">Phosphoprotein</keyword>
<evidence type="ECO:0000313" key="8">
    <source>
        <dbReference type="Proteomes" id="UP000799118"/>
    </source>
</evidence>
<evidence type="ECO:0000256" key="1">
    <source>
        <dbReference type="ARBA" id="ARBA00005234"/>
    </source>
</evidence>
<organism evidence="7 8">
    <name type="scientific">Gymnopus androsaceus JB14</name>
    <dbReference type="NCBI Taxonomy" id="1447944"/>
    <lineage>
        <taxon>Eukaryota</taxon>
        <taxon>Fungi</taxon>
        <taxon>Dikarya</taxon>
        <taxon>Basidiomycota</taxon>
        <taxon>Agaricomycotina</taxon>
        <taxon>Agaricomycetes</taxon>
        <taxon>Agaricomycetidae</taxon>
        <taxon>Agaricales</taxon>
        <taxon>Marasmiineae</taxon>
        <taxon>Omphalotaceae</taxon>
        <taxon>Gymnopus</taxon>
    </lineage>
</organism>
<dbReference type="InterPro" id="IPR038765">
    <property type="entry name" value="Papain-like_cys_pep_sf"/>
</dbReference>
<keyword evidence="8" id="KW-1185">Reference proteome</keyword>